<dbReference type="GO" id="GO:0004798">
    <property type="term" value="F:dTMP kinase activity"/>
    <property type="evidence" value="ECO:0007669"/>
    <property type="project" value="UniProtKB-EC"/>
</dbReference>
<dbReference type="Pfam" id="PF02223">
    <property type="entry name" value="Thymidylate_kin"/>
    <property type="match status" value="1"/>
</dbReference>
<proteinExistence type="inferred from homology"/>
<accession>A0AAD7U9K8</accession>
<dbReference type="SUPFAM" id="SSF58038">
    <property type="entry name" value="SNARE fusion complex"/>
    <property type="match status" value="1"/>
</dbReference>
<sequence>MADDWIEDFERVKRASLFAQAHAVEELDRALQPMEKNPSDYKITKREADRRRVALEALRDQCTRQTPTSEGARAIGARIHNQKKLLKQQDSAISDIRKGVDKISELGYQLRDETHLQVGLLDSLHADVEEADDAVRRETRRAQGFLAEPGDCSFGVTNLFTSLEEAANVVSCAVSVIGELKPHAAAVRGLLATPPAGHARVVVVEGLDGSGKSTLARRLADDLGATAAKTPPASMDASREAFDRVGGPAARAYYAVSNYAFARELKPEGLVVCDRWYGSTIAYTVGQDGRDISSFDASVFRWPRDLPRPALVLLLRVSEDVRARRVAARRSSTTWNPWDDRLRRDPALGRRIFEALRRLDVPVVEIDADQDADGVLRDARRLVRNLVLEDCATPLGELRRRAARLGLCDVATGRRNNGVSWTCALFVGGRLRFVSVAGVDDFGIYLLAAGGEDLEKARVALLQGEAPFEEEWRAQNGVLRRLTRAEFEIFCGSQLEALELFSRFVPSSLDLLVGGSLGASRRTRWERDDTTQRCWHPPVEISPFYEEQPTVDRPLVVPAITLVLILLAGTTTLDAVGTSQVARTLGWRFDEMNNLAADSLPPPPDHASRVVEFCLRSDDDDDVLATCLENMIASRTPLLVVDERPDNEDDHQPFDAISTLLGDHRVPRMEGQITVRTVVDFVRQHAPLA</sequence>
<comment type="caution">
    <text evidence="10">The sequence shown here is derived from an EMBL/GenBank/DDBJ whole genome shotgun (WGS) entry which is preliminary data.</text>
</comment>
<dbReference type="CDD" id="cd15841">
    <property type="entry name" value="SNARE_Qc"/>
    <property type="match status" value="1"/>
</dbReference>
<name>A0AAD7U9K8_9STRA</name>
<dbReference type="InterPro" id="IPR027417">
    <property type="entry name" value="P-loop_NTPase"/>
</dbReference>
<gene>
    <name evidence="10" type="ORF">CTAYLR_002797</name>
</gene>
<evidence type="ECO:0000313" key="10">
    <source>
        <dbReference type="EMBL" id="KAJ8599887.1"/>
    </source>
</evidence>
<dbReference type="PANTHER" id="PTHR10344">
    <property type="entry name" value="THYMIDYLATE KINASE"/>
    <property type="match status" value="1"/>
</dbReference>
<dbReference type="HAMAP" id="MF_00165">
    <property type="entry name" value="Thymidylate_kinase"/>
    <property type="match status" value="1"/>
</dbReference>
<reference evidence="10" key="1">
    <citation type="submission" date="2023-01" db="EMBL/GenBank/DDBJ databases">
        <title>Metagenome sequencing of chrysophaentin producing Chrysophaeum taylorii.</title>
        <authorList>
            <person name="Davison J."/>
            <person name="Bewley C."/>
        </authorList>
    </citation>
    <scope>NUCLEOTIDE SEQUENCE</scope>
    <source>
        <strain evidence="10">NIES-1699</strain>
    </source>
</reference>
<evidence type="ECO:0000256" key="6">
    <source>
        <dbReference type="ARBA" id="ARBA00022777"/>
    </source>
</evidence>
<dbReference type="Proteomes" id="UP001230188">
    <property type="component" value="Unassembled WGS sequence"/>
</dbReference>
<evidence type="ECO:0000256" key="3">
    <source>
        <dbReference type="ARBA" id="ARBA00022679"/>
    </source>
</evidence>
<feature type="domain" description="T-SNARE coiled-coil homology" evidence="9">
    <location>
        <begin position="83"/>
        <end position="145"/>
    </location>
</feature>
<evidence type="ECO:0000256" key="8">
    <source>
        <dbReference type="ARBA" id="ARBA00048743"/>
    </source>
</evidence>
<dbReference type="GO" id="GO:0006233">
    <property type="term" value="P:dTDP biosynthetic process"/>
    <property type="evidence" value="ECO:0007669"/>
    <property type="project" value="InterPro"/>
</dbReference>
<dbReference type="PANTHER" id="PTHR10344:SF4">
    <property type="entry name" value="UMP-CMP KINASE 2, MITOCHONDRIAL"/>
    <property type="match status" value="1"/>
</dbReference>
<evidence type="ECO:0000256" key="1">
    <source>
        <dbReference type="ARBA" id="ARBA00009776"/>
    </source>
</evidence>
<evidence type="ECO:0000256" key="5">
    <source>
        <dbReference type="ARBA" id="ARBA00022741"/>
    </source>
</evidence>
<keyword evidence="11" id="KW-1185">Reference proteome</keyword>
<protein>
    <recommendedName>
        <fullName evidence="2">dTMP kinase</fullName>
        <ecNumber evidence="2">2.7.4.9</ecNumber>
    </recommendedName>
</protein>
<organism evidence="10 11">
    <name type="scientific">Chrysophaeum taylorii</name>
    <dbReference type="NCBI Taxonomy" id="2483200"/>
    <lineage>
        <taxon>Eukaryota</taxon>
        <taxon>Sar</taxon>
        <taxon>Stramenopiles</taxon>
        <taxon>Ochrophyta</taxon>
        <taxon>Pelagophyceae</taxon>
        <taxon>Pelagomonadales</taxon>
        <taxon>Pelagomonadaceae</taxon>
        <taxon>Chrysophaeum</taxon>
    </lineage>
</organism>
<keyword evidence="5" id="KW-0547">Nucleotide-binding</keyword>
<evidence type="ECO:0000313" key="11">
    <source>
        <dbReference type="Proteomes" id="UP001230188"/>
    </source>
</evidence>
<keyword evidence="3" id="KW-0808">Transferase</keyword>
<dbReference type="EMBL" id="JAQMWT010000533">
    <property type="protein sequence ID" value="KAJ8599887.1"/>
    <property type="molecule type" value="Genomic_DNA"/>
</dbReference>
<dbReference type="SUPFAM" id="SSF52540">
    <property type="entry name" value="P-loop containing nucleoside triphosphate hydrolases"/>
    <property type="match status" value="1"/>
</dbReference>
<dbReference type="GO" id="GO:0006227">
    <property type="term" value="P:dUDP biosynthetic process"/>
    <property type="evidence" value="ECO:0007669"/>
    <property type="project" value="TreeGrafter"/>
</dbReference>
<evidence type="ECO:0000256" key="4">
    <source>
        <dbReference type="ARBA" id="ARBA00022727"/>
    </source>
</evidence>
<dbReference type="InterPro" id="IPR018094">
    <property type="entry name" value="Thymidylate_kinase"/>
</dbReference>
<dbReference type="GO" id="GO:0006235">
    <property type="term" value="P:dTTP biosynthetic process"/>
    <property type="evidence" value="ECO:0007669"/>
    <property type="project" value="TreeGrafter"/>
</dbReference>
<keyword evidence="6" id="KW-0418">Kinase</keyword>
<evidence type="ECO:0000259" key="9">
    <source>
        <dbReference type="PROSITE" id="PS50192"/>
    </source>
</evidence>
<evidence type="ECO:0000256" key="7">
    <source>
        <dbReference type="ARBA" id="ARBA00022840"/>
    </source>
</evidence>
<dbReference type="GO" id="GO:0005739">
    <property type="term" value="C:mitochondrion"/>
    <property type="evidence" value="ECO:0007669"/>
    <property type="project" value="TreeGrafter"/>
</dbReference>
<evidence type="ECO:0000256" key="2">
    <source>
        <dbReference type="ARBA" id="ARBA00012980"/>
    </source>
</evidence>
<dbReference type="GO" id="GO:0005524">
    <property type="term" value="F:ATP binding"/>
    <property type="evidence" value="ECO:0007669"/>
    <property type="project" value="UniProtKB-KW"/>
</dbReference>
<dbReference type="InterPro" id="IPR000727">
    <property type="entry name" value="T_SNARE_dom"/>
</dbReference>
<dbReference type="GO" id="GO:0004550">
    <property type="term" value="F:nucleoside diphosphate kinase activity"/>
    <property type="evidence" value="ECO:0007669"/>
    <property type="project" value="TreeGrafter"/>
</dbReference>
<dbReference type="Gene3D" id="3.40.50.300">
    <property type="entry name" value="P-loop containing nucleotide triphosphate hydrolases"/>
    <property type="match status" value="1"/>
</dbReference>
<keyword evidence="7" id="KW-0067">ATP-binding</keyword>
<comment type="catalytic activity">
    <reaction evidence="8">
        <text>dTMP + ATP = dTDP + ADP</text>
        <dbReference type="Rhea" id="RHEA:13517"/>
        <dbReference type="ChEBI" id="CHEBI:30616"/>
        <dbReference type="ChEBI" id="CHEBI:58369"/>
        <dbReference type="ChEBI" id="CHEBI:63528"/>
        <dbReference type="ChEBI" id="CHEBI:456216"/>
        <dbReference type="EC" id="2.7.4.9"/>
    </reaction>
</comment>
<dbReference type="InterPro" id="IPR039430">
    <property type="entry name" value="Thymidylate_kin-like_dom"/>
</dbReference>
<dbReference type="EC" id="2.7.4.9" evidence="2"/>
<dbReference type="AlphaFoldDB" id="A0AAD7U9K8"/>
<comment type="similarity">
    <text evidence="1">Belongs to the thymidylate kinase family.</text>
</comment>
<dbReference type="PROSITE" id="PS50192">
    <property type="entry name" value="T_SNARE"/>
    <property type="match status" value="1"/>
</dbReference>
<keyword evidence="4" id="KW-0545">Nucleotide biosynthesis</keyword>
<dbReference type="Gene3D" id="1.20.5.110">
    <property type="match status" value="1"/>
</dbReference>